<evidence type="ECO:0000313" key="1">
    <source>
        <dbReference type="EMBL" id="KAK1410792.1"/>
    </source>
</evidence>
<name>A0AAD8NJ34_TARER</name>
<organism evidence="1 2">
    <name type="scientific">Tagetes erecta</name>
    <name type="common">African marigold</name>
    <dbReference type="NCBI Taxonomy" id="13708"/>
    <lineage>
        <taxon>Eukaryota</taxon>
        <taxon>Viridiplantae</taxon>
        <taxon>Streptophyta</taxon>
        <taxon>Embryophyta</taxon>
        <taxon>Tracheophyta</taxon>
        <taxon>Spermatophyta</taxon>
        <taxon>Magnoliopsida</taxon>
        <taxon>eudicotyledons</taxon>
        <taxon>Gunneridae</taxon>
        <taxon>Pentapetalae</taxon>
        <taxon>asterids</taxon>
        <taxon>campanulids</taxon>
        <taxon>Asterales</taxon>
        <taxon>Asteraceae</taxon>
        <taxon>Asteroideae</taxon>
        <taxon>Heliantheae alliance</taxon>
        <taxon>Tageteae</taxon>
        <taxon>Tagetes</taxon>
    </lineage>
</organism>
<accession>A0AAD8NJ34</accession>
<evidence type="ECO:0000313" key="2">
    <source>
        <dbReference type="Proteomes" id="UP001229421"/>
    </source>
</evidence>
<dbReference type="EMBL" id="JAUHHV010000010">
    <property type="protein sequence ID" value="KAK1410792.1"/>
    <property type="molecule type" value="Genomic_DNA"/>
</dbReference>
<proteinExistence type="predicted"/>
<gene>
    <name evidence="1" type="ORF">QVD17_37331</name>
</gene>
<sequence>MTPVKDVAPLPGGSSGAVLPVVKAGGDNGLELRAECGPVVVNVRVAGPVVAREMGFVEVHGLYAVAETSATSCNPLLKLKTRVSPTVKVCCEAGHVIYAAAPLEGVNETALM</sequence>
<reference evidence="1" key="1">
    <citation type="journal article" date="2023" name="bioRxiv">
        <title>Improved chromosome-level genome assembly for marigold (Tagetes erecta).</title>
        <authorList>
            <person name="Jiang F."/>
            <person name="Yuan L."/>
            <person name="Wang S."/>
            <person name="Wang H."/>
            <person name="Xu D."/>
            <person name="Wang A."/>
            <person name="Fan W."/>
        </authorList>
    </citation>
    <scope>NUCLEOTIDE SEQUENCE</scope>
    <source>
        <strain evidence="1">WSJ</strain>
        <tissue evidence="1">Leaf</tissue>
    </source>
</reference>
<dbReference type="AlphaFoldDB" id="A0AAD8NJ34"/>
<protein>
    <submittedName>
        <fullName evidence="1">Uncharacterized protein</fullName>
    </submittedName>
</protein>
<dbReference type="Proteomes" id="UP001229421">
    <property type="component" value="Unassembled WGS sequence"/>
</dbReference>
<keyword evidence="2" id="KW-1185">Reference proteome</keyword>
<comment type="caution">
    <text evidence="1">The sequence shown here is derived from an EMBL/GenBank/DDBJ whole genome shotgun (WGS) entry which is preliminary data.</text>
</comment>